<dbReference type="PROSITE" id="PS51767">
    <property type="entry name" value="PEPTIDASE_A1"/>
    <property type="match status" value="1"/>
</dbReference>
<dbReference type="InterPro" id="IPR021109">
    <property type="entry name" value="Peptidase_aspartic_dom_sf"/>
</dbReference>
<dbReference type="HOGENOM" id="CLU_013253_1_2_1"/>
<dbReference type="PANTHER" id="PTHR47966">
    <property type="entry name" value="BETA-SITE APP-CLEAVING ENZYME, ISOFORM A-RELATED"/>
    <property type="match status" value="1"/>
</dbReference>
<feature type="signal peptide" evidence="9">
    <location>
        <begin position="1"/>
        <end position="23"/>
    </location>
</feature>
<keyword evidence="4 7" id="KW-0378">Hydrolase</keyword>
<reference evidence="12" key="1">
    <citation type="journal article" date="2012" name="Proc. Natl. Acad. Sci. U.S.A.">
        <title>Genome sequence of the button mushroom Agaricus bisporus reveals mechanisms governing adaptation to a humic-rich ecological niche.</title>
        <authorList>
            <person name="Morin E."/>
            <person name="Kohler A."/>
            <person name="Baker A.R."/>
            <person name="Foulongne-Oriol M."/>
            <person name="Lombard V."/>
            <person name="Nagy L.G."/>
            <person name="Ohm R.A."/>
            <person name="Patyshakuliyeva A."/>
            <person name="Brun A."/>
            <person name="Aerts A.L."/>
            <person name="Bailey A.M."/>
            <person name="Billette C."/>
            <person name="Coutinho P.M."/>
            <person name="Deakin G."/>
            <person name="Doddapaneni H."/>
            <person name="Floudas D."/>
            <person name="Grimwood J."/>
            <person name="Hilden K."/>
            <person name="Kuees U."/>
            <person name="LaButti K.M."/>
            <person name="Lapidus A."/>
            <person name="Lindquist E.A."/>
            <person name="Lucas S.M."/>
            <person name="Murat C."/>
            <person name="Riley R.W."/>
            <person name="Salamov A.A."/>
            <person name="Schmutz J."/>
            <person name="Subramanian V."/>
            <person name="Woesten H.A.B."/>
            <person name="Xu J."/>
            <person name="Eastwood D.C."/>
            <person name="Foster G.D."/>
            <person name="Sonnenberg A.S."/>
            <person name="Cullen D."/>
            <person name="de Vries R.P."/>
            <person name="Lundell T."/>
            <person name="Hibbett D.S."/>
            <person name="Henrissat B."/>
            <person name="Burton K.S."/>
            <person name="Kerrigan R.W."/>
            <person name="Challen M.P."/>
            <person name="Grigoriev I.V."/>
            <person name="Martin F."/>
        </authorList>
    </citation>
    <scope>NUCLEOTIDE SEQUENCE [LARGE SCALE GENOMIC DNA]</scope>
    <source>
        <strain evidence="12">JB137-S8 / ATCC MYA-4627 / FGSC 10392</strain>
    </source>
</reference>
<dbReference type="PRINTS" id="PR00792">
    <property type="entry name" value="PEPSIN"/>
</dbReference>
<keyword evidence="12" id="KW-1185">Reference proteome</keyword>
<dbReference type="KEGG" id="abp:AGABI1DRAFT70451"/>
<keyword evidence="8" id="KW-1133">Transmembrane helix</keyword>
<keyword evidence="8" id="KW-0812">Transmembrane</keyword>
<evidence type="ECO:0000256" key="1">
    <source>
        <dbReference type="ARBA" id="ARBA00007447"/>
    </source>
</evidence>
<dbReference type="AlphaFoldDB" id="K5W533"/>
<evidence type="ECO:0000256" key="8">
    <source>
        <dbReference type="SAM" id="Phobius"/>
    </source>
</evidence>
<dbReference type="GO" id="GO:0004190">
    <property type="term" value="F:aspartic-type endopeptidase activity"/>
    <property type="evidence" value="ECO:0007669"/>
    <property type="project" value="UniProtKB-KW"/>
</dbReference>
<name>K5W533_AGABU</name>
<dbReference type="RefSeq" id="XP_007327293.1">
    <property type="nucleotide sequence ID" value="XM_007327231.1"/>
</dbReference>
<dbReference type="InParanoid" id="K5W533"/>
<dbReference type="OMA" id="FHINGHA"/>
<dbReference type="MEROPS" id="A01.078"/>
<dbReference type="CDD" id="cd05471">
    <property type="entry name" value="pepsin_like"/>
    <property type="match status" value="1"/>
</dbReference>
<feature type="domain" description="Peptidase A1" evidence="10">
    <location>
        <begin position="98"/>
        <end position="420"/>
    </location>
</feature>
<dbReference type="Gene3D" id="2.40.70.10">
    <property type="entry name" value="Acid Proteases"/>
    <property type="match status" value="2"/>
</dbReference>
<dbReference type="Pfam" id="PF00026">
    <property type="entry name" value="Asp"/>
    <property type="match status" value="1"/>
</dbReference>
<dbReference type="Proteomes" id="UP000008493">
    <property type="component" value="Unassembled WGS sequence"/>
</dbReference>
<feature type="active site" evidence="5">
    <location>
        <position position="308"/>
    </location>
</feature>
<dbReference type="FunCoup" id="K5W533">
    <property type="interactions" value="39"/>
</dbReference>
<keyword evidence="8" id="KW-0472">Membrane</keyword>
<dbReference type="InterPro" id="IPR001461">
    <property type="entry name" value="Aspartic_peptidase_A1"/>
</dbReference>
<evidence type="ECO:0000259" key="10">
    <source>
        <dbReference type="PROSITE" id="PS51767"/>
    </source>
</evidence>
<sequence length="488" mass="50970">MPGKLSFTLAVLVALEATTLASALPQSPKRRFNSGTRAVSLVRHPRTLKSAEEWGTWAYAHRRRMQAKYGGPVEGKGELGRRSSGTNMMVNQGGDSSYYGTMSLGTPGTSFNVILDTGSSDLWVADSNCQAGCTSISTFQSSSSSTFQNLSTPFQITYGSGQAQGTLARDVVQMAGFAVPNQVFATCDLVSSGLLQNPVSGLMGLAFSTIASSGAVPFWQTLASGGAWDSPVMGFYLTRFNNVTNAQKLEPGGSFDMGFTNTSLYQGDIDYVALPTKATYWILPLNSLSVNDSSISIPSGSSSYAAIDTGTTLVGGPKSVIAHLFGQIPGSQPGTGNFEGYYTYPCNTPVIVRLGFGNSSQTWPISSDDFKLSELDQGQCLGAFFELSGGGSAPPWIIGDTFLKNVYSVFRYDPPSVGFANLSSTAISMNGVTGPVPSSTQGSTVATVSATGAPTTLSGDATSSTFGMMGAMTVVTTSLMAAMVGMLM</sequence>
<keyword evidence="3 7" id="KW-0064">Aspartyl protease</keyword>
<keyword evidence="9" id="KW-0732">Signal</keyword>
<dbReference type="OrthoDB" id="771136at2759"/>
<gene>
    <name evidence="11" type="ORF">AGABI1DRAFT_70451</name>
</gene>
<evidence type="ECO:0000313" key="12">
    <source>
        <dbReference type="Proteomes" id="UP000008493"/>
    </source>
</evidence>
<dbReference type="InterPro" id="IPR034164">
    <property type="entry name" value="Pepsin-like_dom"/>
</dbReference>
<dbReference type="eggNOG" id="KOG1339">
    <property type="taxonomic scope" value="Eukaryota"/>
</dbReference>
<comment type="similarity">
    <text evidence="1 7">Belongs to the peptidase A1 family.</text>
</comment>
<accession>K5W533</accession>
<dbReference type="GO" id="GO:0006508">
    <property type="term" value="P:proteolysis"/>
    <property type="evidence" value="ECO:0007669"/>
    <property type="project" value="UniProtKB-KW"/>
</dbReference>
<dbReference type="GeneID" id="18830883"/>
<evidence type="ECO:0000256" key="6">
    <source>
        <dbReference type="PIRSR" id="PIRSR601461-2"/>
    </source>
</evidence>
<evidence type="ECO:0000256" key="4">
    <source>
        <dbReference type="ARBA" id="ARBA00022801"/>
    </source>
</evidence>
<dbReference type="InterPro" id="IPR001969">
    <property type="entry name" value="Aspartic_peptidase_AS"/>
</dbReference>
<dbReference type="EMBL" id="JH971387">
    <property type="protein sequence ID" value="EKM81919.1"/>
    <property type="molecule type" value="Genomic_DNA"/>
</dbReference>
<keyword evidence="6" id="KW-1015">Disulfide bond</keyword>
<dbReference type="FunFam" id="2.40.70.10:FF:000115">
    <property type="entry name" value="Lysosomal aspartic protease"/>
    <property type="match status" value="1"/>
</dbReference>
<evidence type="ECO:0000256" key="3">
    <source>
        <dbReference type="ARBA" id="ARBA00022750"/>
    </source>
</evidence>
<evidence type="ECO:0000256" key="9">
    <source>
        <dbReference type="SAM" id="SignalP"/>
    </source>
</evidence>
<dbReference type="InterPro" id="IPR033121">
    <property type="entry name" value="PEPTIDASE_A1"/>
</dbReference>
<dbReference type="PANTHER" id="PTHR47966:SF6">
    <property type="entry name" value="PEPTIDASE A1 DOMAIN-CONTAINING PROTEIN"/>
    <property type="match status" value="1"/>
</dbReference>
<evidence type="ECO:0000313" key="11">
    <source>
        <dbReference type="EMBL" id="EKM81919.1"/>
    </source>
</evidence>
<feature type="disulfide bond" evidence="6">
    <location>
        <begin position="129"/>
        <end position="133"/>
    </location>
</feature>
<dbReference type="SUPFAM" id="SSF50630">
    <property type="entry name" value="Acid proteases"/>
    <property type="match status" value="1"/>
</dbReference>
<feature type="active site" evidence="5">
    <location>
        <position position="116"/>
    </location>
</feature>
<protein>
    <recommendedName>
        <fullName evidence="10">Peptidase A1 domain-containing protein</fullName>
    </recommendedName>
</protein>
<evidence type="ECO:0000256" key="7">
    <source>
        <dbReference type="RuleBase" id="RU000454"/>
    </source>
</evidence>
<proteinExistence type="inferred from homology"/>
<dbReference type="PROSITE" id="PS00141">
    <property type="entry name" value="ASP_PROTEASE"/>
    <property type="match status" value="1"/>
</dbReference>
<keyword evidence="2 7" id="KW-0645">Protease</keyword>
<evidence type="ECO:0000256" key="5">
    <source>
        <dbReference type="PIRSR" id="PIRSR601461-1"/>
    </source>
</evidence>
<organism evidence="11 12">
    <name type="scientific">Agaricus bisporus var. burnettii (strain JB137-S8 / ATCC MYA-4627 / FGSC 10392)</name>
    <name type="common">White button mushroom</name>
    <dbReference type="NCBI Taxonomy" id="597362"/>
    <lineage>
        <taxon>Eukaryota</taxon>
        <taxon>Fungi</taxon>
        <taxon>Dikarya</taxon>
        <taxon>Basidiomycota</taxon>
        <taxon>Agaricomycotina</taxon>
        <taxon>Agaricomycetes</taxon>
        <taxon>Agaricomycetidae</taxon>
        <taxon>Agaricales</taxon>
        <taxon>Agaricineae</taxon>
        <taxon>Agaricaceae</taxon>
        <taxon>Agaricus</taxon>
    </lineage>
</organism>
<evidence type="ECO:0000256" key="2">
    <source>
        <dbReference type="ARBA" id="ARBA00022670"/>
    </source>
</evidence>
<feature type="transmembrane region" description="Helical" evidence="8">
    <location>
        <begin position="466"/>
        <end position="487"/>
    </location>
</feature>
<feature type="chain" id="PRO_5003889069" description="Peptidase A1 domain-containing protein" evidence="9">
    <location>
        <begin position="24"/>
        <end position="488"/>
    </location>
</feature>